<name>A0A9P1CUM8_9DINO</name>
<feature type="region of interest" description="Disordered" evidence="2">
    <location>
        <begin position="63"/>
        <end position="132"/>
    </location>
</feature>
<dbReference type="EMBL" id="CAMXCT020002413">
    <property type="protein sequence ID" value="CAL1151385.1"/>
    <property type="molecule type" value="Genomic_DNA"/>
</dbReference>
<feature type="compositionally biased region" description="Basic and acidic residues" evidence="2">
    <location>
        <begin position="86"/>
        <end position="121"/>
    </location>
</feature>
<feature type="transmembrane region" description="Helical" evidence="3">
    <location>
        <begin position="525"/>
        <end position="545"/>
    </location>
</feature>
<protein>
    <submittedName>
        <fullName evidence="6">E3 ubiquitin-protein ligase HERC2</fullName>
    </submittedName>
</protein>
<feature type="region of interest" description="Disordered" evidence="2">
    <location>
        <begin position="363"/>
        <end position="387"/>
    </location>
</feature>
<dbReference type="Proteomes" id="UP001152797">
    <property type="component" value="Unassembled WGS sequence"/>
</dbReference>
<proteinExistence type="predicted"/>
<keyword evidence="3" id="KW-0472">Membrane</keyword>
<dbReference type="OrthoDB" id="444641at2759"/>
<accession>A0A9P1CUM8</accession>
<reference evidence="5" key="2">
    <citation type="submission" date="2024-04" db="EMBL/GenBank/DDBJ databases">
        <authorList>
            <person name="Chen Y."/>
            <person name="Shah S."/>
            <person name="Dougan E. K."/>
            <person name="Thang M."/>
            <person name="Chan C."/>
        </authorList>
    </citation>
    <scope>NUCLEOTIDE SEQUENCE [LARGE SCALE GENOMIC DNA]</scope>
</reference>
<organism evidence="4">
    <name type="scientific">Cladocopium goreaui</name>
    <dbReference type="NCBI Taxonomy" id="2562237"/>
    <lineage>
        <taxon>Eukaryota</taxon>
        <taxon>Sar</taxon>
        <taxon>Alveolata</taxon>
        <taxon>Dinophyceae</taxon>
        <taxon>Suessiales</taxon>
        <taxon>Symbiodiniaceae</taxon>
        <taxon>Cladocopium</taxon>
    </lineage>
</organism>
<keyword evidence="3" id="KW-0812">Transmembrane</keyword>
<keyword evidence="3" id="KW-1133">Transmembrane helix</keyword>
<gene>
    <name evidence="4" type="ORF">C1SCF055_LOCUS24345</name>
</gene>
<comment type="caution">
    <text evidence="4">The sequence shown here is derived from an EMBL/GenBank/DDBJ whole genome shotgun (WGS) entry which is preliminary data.</text>
</comment>
<evidence type="ECO:0000313" key="6">
    <source>
        <dbReference type="EMBL" id="CAL4785322.1"/>
    </source>
</evidence>
<evidence type="ECO:0000313" key="7">
    <source>
        <dbReference type="Proteomes" id="UP001152797"/>
    </source>
</evidence>
<reference evidence="4" key="1">
    <citation type="submission" date="2022-10" db="EMBL/GenBank/DDBJ databases">
        <authorList>
            <person name="Chen Y."/>
            <person name="Dougan E. K."/>
            <person name="Chan C."/>
            <person name="Rhodes N."/>
            <person name="Thang M."/>
        </authorList>
    </citation>
    <scope>NUCLEOTIDE SEQUENCE</scope>
</reference>
<dbReference type="EMBL" id="CAMXCT030002413">
    <property type="protein sequence ID" value="CAL4785322.1"/>
    <property type="molecule type" value="Genomic_DNA"/>
</dbReference>
<dbReference type="EMBL" id="CAMXCT010002413">
    <property type="protein sequence ID" value="CAI3998010.1"/>
    <property type="molecule type" value="Genomic_DNA"/>
</dbReference>
<keyword evidence="1" id="KW-0175">Coiled coil</keyword>
<keyword evidence="7" id="KW-1185">Reference proteome</keyword>
<feature type="coiled-coil region" evidence="1">
    <location>
        <begin position="313"/>
        <end position="340"/>
    </location>
</feature>
<evidence type="ECO:0000256" key="3">
    <source>
        <dbReference type="SAM" id="Phobius"/>
    </source>
</evidence>
<evidence type="ECO:0000313" key="4">
    <source>
        <dbReference type="EMBL" id="CAI3998010.1"/>
    </source>
</evidence>
<sequence>MAKMVEDGEWLGRPATLVMLAVAVGFLGLLKLALRSDQRFKETLPWDEREDFLMCVKAKASPQDPRAGAAGAGAADAVEQPPQNEAEQHGKTNDKGADEVQSDRDEQPRENRGDEEVKSEEKEEEEKKDEAAGSLEKLPSIFRTVRGIVEGLLDTISQALGGENVLDSIKEVISNAESGTIHRAIASLQSHRSGADQATVRALQRGDTHKLWVNEEALDADAEGERRRDATSVRIEGSAEDLPMEGEESVPVAEAFGRRQTSAAEIEVQPMNPEDFADRREVSPVHEAAPVRKDGAAEVQGESRCGRRPPPPCLLLQQRAEEKEEEEEEARAMHGRLAEDGAGHVVKLSTELGKTNHFFGSSVSISRAKPQSPVSERSQGRPPQALSSGVVPFSTPFSFRAHYRRQILIQHADPNPKLGAMRTGSVAYWAQKFTVGTVSATVGDFIILLLFLMVRIRIEERDEWTDEDKTERRKWWRNRTIAFWFIAVLYKSFCIFYVCAFIANVSKEDANQLLEATAMSLLQDLVLKPAILALILAVVSTLVLTCRPSIKRNIQAKWMEDRSVEHVAAKDSRGSPIPSEFCEANDVKEEGDGHPPLRPVRSVRDPNEAQFASVLPGMPGP</sequence>
<evidence type="ECO:0000313" key="5">
    <source>
        <dbReference type="EMBL" id="CAL1151385.1"/>
    </source>
</evidence>
<evidence type="ECO:0000256" key="1">
    <source>
        <dbReference type="SAM" id="Coils"/>
    </source>
</evidence>
<feature type="transmembrane region" description="Helical" evidence="3">
    <location>
        <begin position="481"/>
        <end position="505"/>
    </location>
</feature>
<feature type="compositionally biased region" description="Low complexity" evidence="2">
    <location>
        <begin position="67"/>
        <end position="77"/>
    </location>
</feature>
<feature type="region of interest" description="Disordered" evidence="2">
    <location>
        <begin position="291"/>
        <end position="313"/>
    </location>
</feature>
<dbReference type="AlphaFoldDB" id="A0A9P1CUM8"/>
<evidence type="ECO:0000256" key="2">
    <source>
        <dbReference type="SAM" id="MobiDB-lite"/>
    </source>
</evidence>